<feature type="chain" id="PRO_5045400393" evidence="1">
    <location>
        <begin position="19"/>
        <end position="358"/>
    </location>
</feature>
<protein>
    <submittedName>
        <fullName evidence="3">ABC transporter substrate-binding protein</fullName>
    </submittedName>
</protein>
<organism evidence="3 4">
    <name type="scientific">Gordonia hankookensis</name>
    <dbReference type="NCBI Taxonomy" id="589403"/>
    <lineage>
        <taxon>Bacteria</taxon>
        <taxon>Bacillati</taxon>
        <taxon>Actinomycetota</taxon>
        <taxon>Actinomycetes</taxon>
        <taxon>Mycobacteriales</taxon>
        <taxon>Gordoniaceae</taxon>
        <taxon>Gordonia</taxon>
    </lineage>
</organism>
<keyword evidence="1" id="KW-0732">Signal</keyword>
<dbReference type="SUPFAM" id="SSF53850">
    <property type="entry name" value="Periplasmic binding protein-like II"/>
    <property type="match status" value="1"/>
</dbReference>
<accession>A0ABR7WAF7</accession>
<comment type="caution">
    <text evidence="3">The sequence shown here is derived from an EMBL/GenBank/DDBJ whole genome shotgun (WGS) entry which is preliminary data.</text>
</comment>
<feature type="signal peptide" evidence="1">
    <location>
        <begin position="1"/>
        <end position="18"/>
    </location>
</feature>
<dbReference type="InterPro" id="IPR015168">
    <property type="entry name" value="SsuA/THI5"/>
</dbReference>
<dbReference type="Proteomes" id="UP000602395">
    <property type="component" value="Unassembled WGS sequence"/>
</dbReference>
<feature type="domain" description="SsuA/THI5-like" evidence="2">
    <location>
        <begin position="85"/>
        <end position="268"/>
    </location>
</feature>
<reference evidence="3 4" key="1">
    <citation type="submission" date="2020-09" db="EMBL/GenBank/DDBJ databases">
        <title>Novel species in genus Gordonia.</title>
        <authorList>
            <person name="Zhang G."/>
        </authorList>
    </citation>
    <scope>NUCLEOTIDE SEQUENCE [LARGE SCALE GENOMIC DNA]</scope>
    <source>
        <strain evidence="3 4">ON-33</strain>
    </source>
</reference>
<dbReference type="PANTHER" id="PTHR30024">
    <property type="entry name" value="ALIPHATIC SULFONATES-BINDING PROTEIN-RELATED"/>
    <property type="match status" value="1"/>
</dbReference>
<evidence type="ECO:0000313" key="3">
    <source>
        <dbReference type="EMBL" id="MBD1318734.1"/>
    </source>
</evidence>
<name>A0ABR7WAF7_9ACTN</name>
<dbReference type="Gene3D" id="3.40.190.10">
    <property type="entry name" value="Periplasmic binding protein-like II"/>
    <property type="match status" value="2"/>
</dbReference>
<dbReference type="PROSITE" id="PS51257">
    <property type="entry name" value="PROKAR_LIPOPROTEIN"/>
    <property type="match status" value="1"/>
</dbReference>
<gene>
    <name evidence="3" type="ORF">IDF66_03995</name>
</gene>
<evidence type="ECO:0000256" key="1">
    <source>
        <dbReference type="SAM" id="SignalP"/>
    </source>
</evidence>
<dbReference type="Pfam" id="PF09084">
    <property type="entry name" value="NMT1"/>
    <property type="match status" value="1"/>
</dbReference>
<keyword evidence="4" id="KW-1185">Reference proteome</keyword>
<sequence length="358" mass="37960">MRRTAKILAAVLLSSAIAAGVTSCALPETTALDTSTPLPTNIPDGTRIVVADQQNLVQTLLRASGLDKNLPFSIEYANFTGGPAVLEAFRAGTADVAPVGDVPPIHAALTGQQVPIILAREVKPTNVVLATKPHAGITSPSDLRGKKIAYAEGTAQQVNVLRALANAGLATDDVTLVRLQLSEFSEALGAGEVDVAPLNEPRLTRYLRDYGSDGAGFIDQQRAGKISEGLSYVYARAESLAEPAKAAALRSLVTTLVKAFAWVNSHPQQWIQSYYVDDQKVSADDGWRILQSTGTTAIPPLDDTLIARQQGTIDVIDKAGELPAPVSAGDLFDRRFADVIDRAAQSADITRSPEEVSR</sequence>
<evidence type="ECO:0000313" key="4">
    <source>
        <dbReference type="Proteomes" id="UP000602395"/>
    </source>
</evidence>
<proteinExistence type="predicted"/>
<evidence type="ECO:0000259" key="2">
    <source>
        <dbReference type="Pfam" id="PF09084"/>
    </source>
</evidence>
<dbReference type="EMBL" id="JACWMS010000001">
    <property type="protein sequence ID" value="MBD1318734.1"/>
    <property type="molecule type" value="Genomic_DNA"/>
</dbReference>